<protein>
    <submittedName>
        <fullName evidence="1">Uncharacterized protein</fullName>
    </submittedName>
</protein>
<dbReference type="Proteomes" id="UP000229498">
    <property type="component" value="Unassembled WGS sequence"/>
</dbReference>
<gene>
    <name evidence="1" type="ORF">CVT23_19200</name>
</gene>
<evidence type="ECO:0000313" key="2">
    <source>
        <dbReference type="Proteomes" id="UP000229498"/>
    </source>
</evidence>
<evidence type="ECO:0000313" key="1">
    <source>
        <dbReference type="EMBL" id="PJK28017.1"/>
    </source>
</evidence>
<name>A0A2M9FX32_9PROT</name>
<reference evidence="1 2" key="1">
    <citation type="submission" date="2017-11" db="EMBL/GenBank/DDBJ databases">
        <title>Draft genome sequence of Rhizobiales bacterium SY3-13.</title>
        <authorList>
            <person name="Sun C."/>
        </authorList>
    </citation>
    <scope>NUCLEOTIDE SEQUENCE [LARGE SCALE GENOMIC DNA]</scope>
    <source>
        <strain evidence="1 2">SY3-13</strain>
    </source>
</reference>
<organism evidence="1 2">
    <name type="scientific">Minwuia thermotolerans</name>
    <dbReference type="NCBI Taxonomy" id="2056226"/>
    <lineage>
        <taxon>Bacteria</taxon>
        <taxon>Pseudomonadati</taxon>
        <taxon>Pseudomonadota</taxon>
        <taxon>Alphaproteobacteria</taxon>
        <taxon>Minwuiales</taxon>
        <taxon>Minwuiaceae</taxon>
        <taxon>Minwuia</taxon>
    </lineage>
</organism>
<sequence length="148" mass="16657">MPGMVAGEETRQDAARGPLDGMAFVGMIGPVEDPDVADILYFDEGQFWSKACTRCGFMPSPYYARSVGDSIEFRGELESRDRGKFSYFGTVQDGQITAIIRWRRDRWYWSIDRDLRFEGTLSETTSMTLEAAEETARGEPADPDNCIS</sequence>
<keyword evidence="2" id="KW-1185">Reference proteome</keyword>
<dbReference type="EMBL" id="PHIG01000049">
    <property type="protein sequence ID" value="PJK28017.1"/>
    <property type="molecule type" value="Genomic_DNA"/>
</dbReference>
<accession>A0A2M9FX32</accession>
<comment type="caution">
    <text evidence="1">The sequence shown here is derived from an EMBL/GenBank/DDBJ whole genome shotgun (WGS) entry which is preliminary data.</text>
</comment>
<dbReference type="AlphaFoldDB" id="A0A2M9FX32"/>
<proteinExistence type="predicted"/>